<dbReference type="SMART" id="SM00463">
    <property type="entry name" value="SMR"/>
    <property type="match status" value="1"/>
</dbReference>
<dbReference type="AlphaFoldDB" id="A0A4P9K5N0"/>
<dbReference type="PANTHER" id="PTHR35562">
    <property type="entry name" value="DNA ENDONUCLEASE SMRA-RELATED"/>
    <property type="match status" value="1"/>
</dbReference>
<dbReference type="PANTHER" id="PTHR35562:SF2">
    <property type="entry name" value="DNA ENDONUCLEASE SMRA-RELATED"/>
    <property type="match status" value="1"/>
</dbReference>
<dbReference type="InterPro" id="IPR036063">
    <property type="entry name" value="Smr_dom_sf"/>
</dbReference>
<keyword evidence="1" id="KW-0175">Coiled coil</keyword>
<dbReference type="RefSeq" id="WP_138564844.1">
    <property type="nucleotide sequence ID" value="NZ_CP040602.1"/>
</dbReference>
<dbReference type="KEGG" id="thig:FE785_05765"/>
<evidence type="ECO:0000313" key="4">
    <source>
        <dbReference type="Proteomes" id="UP000304864"/>
    </source>
</evidence>
<proteinExistence type="predicted"/>
<protein>
    <recommendedName>
        <fullName evidence="2">Smr domain-containing protein</fullName>
    </recommendedName>
</protein>
<dbReference type="SUPFAM" id="SSF160443">
    <property type="entry name" value="SMR domain-like"/>
    <property type="match status" value="1"/>
</dbReference>
<evidence type="ECO:0000256" key="1">
    <source>
        <dbReference type="SAM" id="Coils"/>
    </source>
</evidence>
<dbReference type="InterPro" id="IPR002625">
    <property type="entry name" value="Smr_dom"/>
</dbReference>
<feature type="domain" description="Smr" evidence="2">
    <location>
        <begin position="106"/>
        <end position="187"/>
    </location>
</feature>
<reference evidence="3 4" key="1">
    <citation type="submission" date="2019-05" db="EMBL/GenBank/DDBJ databases">
        <title>Thiomicrorhabdus sediminis sp. nov, a novel sulfur-oxidizing bacterium isolated from coastal sediment.</title>
        <authorList>
            <person name="Liu X."/>
        </authorList>
    </citation>
    <scope>NUCLEOTIDE SEQUENCE [LARGE SCALE GENOMIC DNA]</scope>
    <source>
        <strain evidence="3 4">G1</strain>
    </source>
</reference>
<evidence type="ECO:0000259" key="2">
    <source>
        <dbReference type="PROSITE" id="PS50828"/>
    </source>
</evidence>
<dbReference type="GO" id="GO:0004520">
    <property type="term" value="F:DNA endonuclease activity"/>
    <property type="evidence" value="ECO:0007669"/>
    <property type="project" value="TreeGrafter"/>
</dbReference>
<gene>
    <name evidence="3" type="ORF">FE785_05765</name>
</gene>
<name>A0A4P9K5N0_9GAMM</name>
<sequence length="189" mass="21751">MTDHDKSLFQQAMAEMSDIKPIKNGNQYLEHQENAQQLKAQQRQVIRKLRQKQLQPKFNSDSFEKDHDIDSQPVGNFATLSYFQPGLRAQEIEKLKKGKYPNQAELDLHGLTVELAEKQIRDFLKQCYGYELRYIRIIHGKGYNSEDNFPVLKNLVNQILRQTPFILGFYSAPAKQGGSGAVNILLKAQ</sequence>
<evidence type="ECO:0000313" key="3">
    <source>
        <dbReference type="EMBL" id="QCU90168.1"/>
    </source>
</evidence>
<dbReference type="EMBL" id="CP040602">
    <property type="protein sequence ID" value="QCU90168.1"/>
    <property type="molecule type" value="Genomic_DNA"/>
</dbReference>
<organism evidence="3 4">
    <name type="scientific">Thiomicrorhabdus sediminis</name>
    <dbReference type="NCBI Taxonomy" id="2580412"/>
    <lineage>
        <taxon>Bacteria</taxon>
        <taxon>Pseudomonadati</taxon>
        <taxon>Pseudomonadota</taxon>
        <taxon>Gammaproteobacteria</taxon>
        <taxon>Thiotrichales</taxon>
        <taxon>Piscirickettsiaceae</taxon>
        <taxon>Thiomicrorhabdus</taxon>
    </lineage>
</organism>
<dbReference type="Gene3D" id="3.30.1370.110">
    <property type="match status" value="1"/>
</dbReference>
<dbReference type="Pfam" id="PF01713">
    <property type="entry name" value="Smr"/>
    <property type="match status" value="1"/>
</dbReference>
<dbReference type="PROSITE" id="PS50828">
    <property type="entry name" value="SMR"/>
    <property type="match status" value="1"/>
</dbReference>
<dbReference type="Proteomes" id="UP000304864">
    <property type="component" value="Chromosome"/>
</dbReference>
<keyword evidence="4" id="KW-1185">Reference proteome</keyword>
<dbReference type="OrthoDB" id="9808881at2"/>
<feature type="coiled-coil region" evidence="1">
    <location>
        <begin position="28"/>
        <end position="55"/>
    </location>
</feature>
<accession>A0A4P9K5N0</accession>